<feature type="transmembrane region" description="Helical" evidence="2">
    <location>
        <begin position="35"/>
        <end position="53"/>
    </location>
</feature>
<evidence type="ECO:0000313" key="5">
    <source>
        <dbReference type="Proteomes" id="UP001595528"/>
    </source>
</evidence>
<feature type="transmembrane region" description="Helical" evidence="2">
    <location>
        <begin position="259"/>
        <end position="275"/>
    </location>
</feature>
<keyword evidence="2" id="KW-0812">Transmembrane</keyword>
<feature type="compositionally biased region" description="Low complexity" evidence="1">
    <location>
        <begin position="63"/>
        <end position="74"/>
    </location>
</feature>
<feature type="transmembrane region" description="Helical" evidence="2">
    <location>
        <begin position="168"/>
        <end position="187"/>
    </location>
</feature>
<dbReference type="InterPro" id="IPR037185">
    <property type="entry name" value="EmrE-like"/>
</dbReference>
<feature type="domain" description="EamA" evidence="3">
    <location>
        <begin position="6"/>
        <end position="159"/>
    </location>
</feature>
<keyword evidence="2" id="KW-0472">Membrane</keyword>
<evidence type="ECO:0000256" key="2">
    <source>
        <dbReference type="SAM" id="Phobius"/>
    </source>
</evidence>
<evidence type="ECO:0000259" key="3">
    <source>
        <dbReference type="Pfam" id="PF00892"/>
    </source>
</evidence>
<feature type="transmembrane region" description="Helical" evidence="2">
    <location>
        <begin position="145"/>
        <end position="162"/>
    </location>
</feature>
<comment type="caution">
    <text evidence="4">The sequence shown here is derived from an EMBL/GenBank/DDBJ whole genome shotgun (WGS) entry which is preliminary data.</text>
</comment>
<feature type="transmembrane region" description="Helical" evidence="2">
    <location>
        <begin position="199"/>
        <end position="220"/>
    </location>
</feature>
<reference evidence="5" key="1">
    <citation type="journal article" date="2019" name="Int. J. Syst. Evol. Microbiol.">
        <title>The Global Catalogue of Microorganisms (GCM) 10K type strain sequencing project: providing services to taxonomists for standard genome sequencing and annotation.</title>
        <authorList>
            <consortium name="The Broad Institute Genomics Platform"/>
            <consortium name="The Broad Institute Genome Sequencing Center for Infectious Disease"/>
            <person name="Wu L."/>
            <person name="Ma J."/>
        </authorList>
    </citation>
    <scope>NUCLEOTIDE SEQUENCE [LARGE SCALE GENOMIC DNA]</scope>
    <source>
        <strain evidence="5">KCTC 42964</strain>
    </source>
</reference>
<accession>A0ABV7KYD9</accession>
<evidence type="ECO:0000313" key="4">
    <source>
        <dbReference type="EMBL" id="MFC3227244.1"/>
    </source>
</evidence>
<dbReference type="Gene3D" id="1.10.3730.20">
    <property type="match status" value="1"/>
</dbReference>
<feature type="transmembrane region" description="Helical" evidence="2">
    <location>
        <begin position="117"/>
        <end position="136"/>
    </location>
</feature>
<dbReference type="SUPFAM" id="SSF103481">
    <property type="entry name" value="Multidrug resistance efflux transporter EmrE"/>
    <property type="match status" value="2"/>
</dbReference>
<feature type="transmembrane region" description="Helical" evidence="2">
    <location>
        <begin position="226"/>
        <end position="247"/>
    </location>
</feature>
<sequence length="311" mass="33567">MNPVLRGILLMLGAMLLLASMDTMAKYLTTVYPIAQILWLRFAVFLVAALLLARLWRGAAPDRAAPEPAAPDRAVGSPTGSPWRSRRPLLQVLRSLVLVAEMSVFMLGFRHLPLADVHAVAAASPLVAVALAALLLREEVPARRWLAVACGFAGVLLILRPGFADFGWLQAVPIVAAFLWGGYQVFLRYVARFDPPAVTTFYTAATGLAAACLVAPLLWVPPDAQGWLLLGILALLGAAAHVTLILALDSAPAALLQPYTYTLLLWVTLLGYLVFGDLPDLLTIVGAAVVVGSGLLVLRDDLRRDRRRRRT</sequence>
<dbReference type="Proteomes" id="UP001595528">
    <property type="component" value="Unassembled WGS sequence"/>
</dbReference>
<feature type="region of interest" description="Disordered" evidence="1">
    <location>
        <begin position="63"/>
        <end position="83"/>
    </location>
</feature>
<feature type="domain" description="EamA" evidence="3">
    <location>
        <begin position="174"/>
        <end position="298"/>
    </location>
</feature>
<dbReference type="EMBL" id="JBHRTR010000020">
    <property type="protein sequence ID" value="MFC3227244.1"/>
    <property type="molecule type" value="Genomic_DNA"/>
</dbReference>
<dbReference type="PANTHER" id="PTHR22911">
    <property type="entry name" value="ACYL-MALONYL CONDENSING ENZYME-RELATED"/>
    <property type="match status" value="1"/>
</dbReference>
<protein>
    <submittedName>
        <fullName evidence="4">DMT family transporter</fullName>
    </submittedName>
</protein>
<dbReference type="PANTHER" id="PTHR22911:SF103">
    <property type="entry name" value="BLR2811 PROTEIN"/>
    <property type="match status" value="1"/>
</dbReference>
<evidence type="ECO:0000256" key="1">
    <source>
        <dbReference type="SAM" id="MobiDB-lite"/>
    </source>
</evidence>
<name>A0ABV7KYD9_9PROT</name>
<dbReference type="RefSeq" id="WP_379899406.1">
    <property type="nucleotide sequence ID" value="NZ_JBHRTR010000020.1"/>
</dbReference>
<dbReference type="InterPro" id="IPR000620">
    <property type="entry name" value="EamA_dom"/>
</dbReference>
<gene>
    <name evidence="4" type="ORF">ACFOGJ_08395</name>
</gene>
<keyword evidence="5" id="KW-1185">Reference proteome</keyword>
<feature type="transmembrane region" description="Helical" evidence="2">
    <location>
        <begin position="281"/>
        <end position="298"/>
    </location>
</feature>
<proteinExistence type="predicted"/>
<keyword evidence="2" id="KW-1133">Transmembrane helix</keyword>
<dbReference type="Pfam" id="PF00892">
    <property type="entry name" value="EamA"/>
    <property type="match status" value="2"/>
</dbReference>
<feature type="transmembrane region" description="Helical" evidence="2">
    <location>
        <begin position="92"/>
        <end position="111"/>
    </location>
</feature>
<organism evidence="4 5">
    <name type="scientific">Marinibaculum pumilum</name>
    <dbReference type="NCBI Taxonomy" id="1766165"/>
    <lineage>
        <taxon>Bacteria</taxon>
        <taxon>Pseudomonadati</taxon>
        <taxon>Pseudomonadota</taxon>
        <taxon>Alphaproteobacteria</taxon>
        <taxon>Rhodospirillales</taxon>
        <taxon>Rhodospirillaceae</taxon>
        <taxon>Marinibaculum</taxon>
    </lineage>
</organism>